<reference evidence="1 2" key="1">
    <citation type="journal article" date="2019" name="Nat. Ecol. Evol.">
        <title>Megaphylogeny resolves global patterns of mushroom evolution.</title>
        <authorList>
            <person name="Varga T."/>
            <person name="Krizsan K."/>
            <person name="Foldi C."/>
            <person name="Dima B."/>
            <person name="Sanchez-Garcia M."/>
            <person name="Sanchez-Ramirez S."/>
            <person name="Szollosi G.J."/>
            <person name="Szarkandi J.G."/>
            <person name="Papp V."/>
            <person name="Albert L."/>
            <person name="Andreopoulos W."/>
            <person name="Angelini C."/>
            <person name="Antonin V."/>
            <person name="Barry K.W."/>
            <person name="Bougher N.L."/>
            <person name="Buchanan P."/>
            <person name="Buyck B."/>
            <person name="Bense V."/>
            <person name="Catcheside P."/>
            <person name="Chovatia M."/>
            <person name="Cooper J."/>
            <person name="Damon W."/>
            <person name="Desjardin D."/>
            <person name="Finy P."/>
            <person name="Geml J."/>
            <person name="Haridas S."/>
            <person name="Hughes K."/>
            <person name="Justo A."/>
            <person name="Karasinski D."/>
            <person name="Kautmanova I."/>
            <person name="Kiss B."/>
            <person name="Kocsube S."/>
            <person name="Kotiranta H."/>
            <person name="LaButti K.M."/>
            <person name="Lechner B.E."/>
            <person name="Liimatainen K."/>
            <person name="Lipzen A."/>
            <person name="Lukacs Z."/>
            <person name="Mihaltcheva S."/>
            <person name="Morgado L.N."/>
            <person name="Niskanen T."/>
            <person name="Noordeloos M.E."/>
            <person name="Ohm R.A."/>
            <person name="Ortiz-Santana B."/>
            <person name="Ovrebo C."/>
            <person name="Racz N."/>
            <person name="Riley R."/>
            <person name="Savchenko A."/>
            <person name="Shiryaev A."/>
            <person name="Soop K."/>
            <person name="Spirin V."/>
            <person name="Szebenyi C."/>
            <person name="Tomsovsky M."/>
            <person name="Tulloss R.E."/>
            <person name="Uehling J."/>
            <person name="Grigoriev I.V."/>
            <person name="Vagvolgyi C."/>
            <person name="Papp T."/>
            <person name="Martin F.M."/>
            <person name="Miettinen O."/>
            <person name="Hibbett D.S."/>
            <person name="Nagy L.G."/>
        </authorList>
    </citation>
    <scope>NUCLEOTIDE SEQUENCE [LARGE SCALE GENOMIC DNA]</scope>
    <source>
        <strain evidence="1 2">CBS 309.79</strain>
    </source>
</reference>
<dbReference type="AlphaFoldDB" id="A0A5C3Q9H8"/>
<dbReference type="Proteomes" id="UP000305067">
    <property type="component" value="Unassembled WGS sequence"/>
</dbReference>
<organism evidence="1 2">
    <name type="scientific">Pterulicium gracile</name>
    <dbReference type="NCBI Taxonomy" id="1884261"/>
    <lineage>
        <taxon>Eukaryota</taxon>
        <taxon>Fungi</taxon>
        <taxon>Dikarya</taxon>
        <taxon>Basidiomycota</taxon>
        <taxon>Agaricomycotina</taxon>
        <taxon>Agaricomycetes</taxon>
        <taxon>Agaricomycetidae</taxon>
        <taxon>Agaricales</taxon>
        <taxon>Pleurotineae</taxon>
        <taxon>Pterulaceae</taxon>
        <taxon>Pterulicium</taxon>
    </lineage>
</organism>
<accession>A0A5C3Q9H8</accession>
<dbReference type="OrthoDB" id="3071584at2759"/>
<name>A0A5C3Q9H8_9AGAR</name>
<proteinExistence type="predicted"/>
<dbReference type="EMBL" id="ML178840">
    <property type="protein sequence ID" value="TFK98411.1"/>
    <property type="molecule type" value="Genomic_DNA"/>
</dbReference>
<keyword evidence="2" id="KW-1185">Reference proteome</keyword>
<protein>
    <recommendedName>
        <fullName evidence="3">F-box domain-containing protein</fullName>
    </recommendedName>
</protein>
<evidence type="ECO:0000313" key="1">
    <source>
        <dbReference type="EMBL" id="TFK98411.1"/>
    </source>
</evidence>
<gene>
    <name evidence="1" type="ORF">BDV98DRAFT_212292</name>
</gene>
<evidence type="ECO:0000313" key="2">
    <source>
        <dbReference type="Proteomes" id="UP000305067"/>
    </source>
</evidence>
<sequence length="109" mass="11945">MVELPPDIWFEVLQYLPDSIASELYSLNRVIFRPRNEDQVQHPGRAVVVQDNAVAAPDVANPSQGSCWSQASARSKSGAQFNSVGGSMVRQGFQRRSGRGVTKEEVEGV</sequence>
<evidence type="ECO:0008006" key="3">
    <source>
        <dbReference type="Google" id="ProtNLM"/>
    </source>
</evidence>